<dbReference type="GO" id="GO:0030151">
    <property type="term" value="F:molybdenum ion binding"/>
    <property type="evidence" value="ECO:0007669"/>
    <property type="project" value="InterPro"/>
</dbReference>
<evidence type="ECO:0000256" key="5">
    <source>
        <dbReference type="ARBA" id="ARBA00022505"/>
    </source>
</evidence>
<evidence type="ECO:0000256" key="6">
    <source>
        <dbReference type="ARBA" id="ARBA00022723"/>
    </source>
</evidence>
<comment type="cofactor">
    <cofactor evidence="1">
        <name>Mo-bis(molybdopterin guanine dinucleotide)</name>
        <dbReference type="ChEBI" id="CHEBI:60539"/>
    </cofactor>
</comment>
<evidence type="ECO:0000256" key="3">
    <source>
        <dbReference type="ARBA" id="ARBA00010312"/>
    </source>
</evidence>
<evidence type="ECO:0000313" key="14">
    <source>
        <dbReference type="Proteomes" id="UP000028547"/>
    </source>
</evidence>
<dbReference type="PANTHER" id="PTHR43105:SF4">
    <property type="entry name" value="PROTEIN YDEP"/>
    <property type="match status" value="1"/>
</dbReference>
<dbReference type="Gene3D" id="3.40.50.740">
    <property type="match status" value="1"/>
</dbReference>
<evidence type="ECO:0000256" key="7">
    <source>
        <dbReference type="ARBA" id="ARBA00023002"/>
    </source>
</evidence>
<dbReference type="InterPro" id="IPR010046">
    <property type="entry name" value="Mopterin_OxRdtse_a_bac"/>
</dbReference>
<name>A0A084SS38_9BACT</name>
<dbReference type="InterPro" id="IPR037951">
    <property type="entry name" value="MopB_CT_YdeP"/>
</dbReference>
<evidence type="ECO:0000313" key="13">
    <source>
        <dbReference type="EMBL" id="KFA91273.1"/>
    </source>
</evidence>
<dbReference type="SUPFAM" id="SSF50692">
    <property type="entry name" value="ADC-like"/>
    <property type="match status" value="1"/>
</dbReference>
<comment type="similarity">
    <text evidence="3">Belongs to the prokaryotic molybdopterin-containing oxidoreductase family.</text>
</comment>
<keyword evidence="5" id="KW-0500">Molybdenum</keyword>
<keyword evidence="9" id="KW-0411">Iron-sulfur</keyword>
<gene>
    <name evidence="13" type="ORF">Q664_23295</name>
</gene>
<dbReference type="GO" id="GO:0051539">
    <property type="term" value="F:4 iron, 4 sulfur cluster binding"/>
    <property type="evidence" value="ECO:0007669"/>
    <property type="project" value="UniProtKB-KW"/>
</dbReference>
<protein>
    <recommendedName>
        <fullName evidence="15">CbbBc protein</fullName>
    </recommendedName>
</protein>
<feature type="compositionally biased region" description="Polar residues" evidence="10">
    <location>
        <begin position="1"/>
        <end position="11"/>
    </location>
</feature>
<dbReference type="GO" id="GO:0008863">
    <property type="term" value="F:formate dehydrogenase (NAD+) activity"/>
    <property type="evidence" value="ECO:0007669"/>
    <property type="project" value="InterPro"/>
</dbReference>
<dbReference type="EMBL" id="JPMI01000154">
    <property type="protein sequence ID" value="KFA91273.1"/>
    <property type="molecule type" value="Genomic_DNA"/>
</dbReference>
<evidence type="ECO:0000256" key="9">
    <source>
        <dbReference type="ARBA" id="ARBA00023014"/>
    </source>
</evidence>
<proteinExistence type="inferred from homology"/>
<dbReference type="GO" id="GO:0045333">
    <property type="term" value="P:cellular respiration"/>
    <property type="evidence" value="ECO:0007669"/>
    <property type="project" value="UniProtKB-ARBA"/>
</dbReference>
<dbReference type="PANTHER" id="PTHR43105">
    <property type="entry name" value="RESPIRATORY NITRATE REDUCTASE"/>
    <property type="match status" value="1"/>
</dbReference>
<evidence type="ECO:0000259" key="11">
    <source>
        <dbReference type="Pfam" id="PF00384"/>
    </source>
</evidence>
<evidence type="ECO:0000256" key="1">
    <source>
        <dbReference type="ARBA" id="ARBA00001942"/>
    </source>
</evidence>
<evidence type="ECO:0000256" key="2">
    <source>
        <dbReference type="ARBA" id="ARBA00001966"/>
    </source>
</evidence>
<evidence type="ECO:0000256" key="10">
    <source>
        <dbReference type="SAM" id="MobiDB-lite"/>
    </source>
</evidence>
<feature type="domain" description="Molybdopterin oxidoreductase" evidence="11">
    <location>
        <begin position="141"/>
        <end position="515"/>
    </location>
</feature>
<organism evidence="13 14">
    <name type="scientific">Archangium violaceum Cb vi76</name>
    <dbReference type="NCBI Taxonomy" id="1406225"/>
    <lineage>
        <taxon>Bacteria</taxon>
        <taxon>Pseudomonadati</taxon>
        <taxon>Myxococcota</taxon>
        <taxon>Myxococcia</taxon>
        <taxon>Myxococcales</taxon>
        <taxon>Cystobacterineae</taxon>
        <taxon>Archangiaceae</taxon>
        <taxon>Archangium</taxon>
    </lineage>
</organism>
<comment type="cofactor">
    <cofactor evidence="2">
        <name>[4Fe-4S] cluster</name>
        <dbReference type="ChEBI" id="CHEBI:49883"/>
    </cofactor>
</comment>
<dbReference type="Gene3D" id="3.40.228.10">
    <property type="entry name" value="Dimethylsulfoxide Reductase, domain 2"/>
    <property type="match status" value="1"/>
</dbReference>
<dbReference type="Pfam" id="PF01568">
    <property type="entry name" value="Molydop_binding"/>
    <property type="match status" value="1"/>
</dbReference>
<dbReference type="GO" id="GO:0043546">
    <property type="term" value="F:molybdopterin cofactor binding"/>
    <property type="evidence" value="ECO:0007669"/>
    <property type="project" value="InterPro"/>
</dbReference>
<dbReference type="RefSeq" id="WP_043399276.1">
    <property type="nucleotide sequence ID" value="NZ_JPMI01000154.1"/>
</dbReference>
<dbReference type="InterPro" id="IPR006657">
    <property type="entry name" value="MoPterin_dinucl-bd_dom"/>
</dbReference>
<dbReference type="InterPro" id="IPR006656">
    <property type="entry name" value="Mopterin_OxRdtase"/>
</dbReference>
<dbReference type="SUPFAM" id="SSF53706">
    <property type="entry name" value="Formate dehydrogenase/DMSO reductase, domains 1-3"/>
    <property type="match status" value="1"/>
</dbReference>
<comment type="caution">
    <text evidence="13">The sequence shown here is derived from an EMBL/GenBank/DDBJ whole genome shotgun (WGS) entry which is preliminary data.</text>
</comment>
<dbReference type="PIRSF" id="PIRSF000144">
    <property type="entry name" value="CbbBc"/>
    <property type="match status" value="1"/>
</dbReference>
<feature type="region of interest" description="Disordered" evidence="10">
    <location>
        <begin position="1"/>
        <end position="42"/>
    </location>
</feature>
<dbReference type="Pfam" id="PF00384">
    <property type="entry name" value="Molybdopterin"/>
    <property type="match status" value="1"/>
</dbReference>
<evidence type="ECO:0000256" key="8">
    <source>
        <dbReference type="ARBA" id="ARBA00023004"/>
    </source>
</evidence>
<dbReference type="CDD" id="cd02767">
    <property type="entry name" value="MopB_ydeP"/>
    <property type="match status" value="1"/>
</dbReference>
<dbReference type="AlphaFoldDB" id="A0A084SS38"/>
<reference evidence="13 14" key="1">
    <citation type="submission" date="2014-07" db="EMBL/GenBank/DDBJ databases">
        <title>Draft Genome Sequence of Gephyronic Acid Producer, Cystobacter violaceus Strain Cb vi76.</title>
        <authorList>
            <person name="Stevens D.C."/>
            <person name="Young J."/>
            <person name="Carmichael R."/>
            <person name="Tan J."/>
            <person name="Taylor R.E."/>
        </authorList>
    </citation>
    <scope>NUCLEOTIDE SEQUENCE [LARGE SCALE GENOMIC DNA]</scope>
    <source>
        <strain evidence="13 14">Cb vi76</strain>
    </source>
</reference>
<evidence type="ECO:0008006" key="15">
    <source>
        <dbReference type="Google" id="ProtNLM"/>
    </source>
</evidence>
<dbReference type="InterPro" id="IPR050123">
    <property type="entry name" value="Prok_molybdopt-oxidoreductase"/>
</dbReference>
<keyword evidence="7" id="KW-0560">Oxidoreductase</keyword>
<keyword evidence="6" id="KW-0479">Metal-binding</keyword>
<feature type="domain" description="Molybdopterin dinucleotide-binding" evidence="12">
    <location>
        <begin position="668"/>
        <end position="774"/>
    </location>
</feature>
<dbReference type="GO" id="GO:0016020">
    <property type="term" value="C:membrane"/>
    <property type="evidence" value="ECO:0007669"/>
    <property type="project" value="TreeGrafter"/>
</dbReference>
<dbReference type="Proteomes" id="UP000028547">
    <property type="component" value="Unassembled WGS sequence"/>
</dbReference>
<dbReference type="NCBIfam" id="TIGR01701">
    <property type="entry name" value="Fdhalpha-like"/>
    <property type="match status" value="1"/>
</dbReference>
<dbReference type="InterPro" id="IPR009010">
    <property type="entry name" value="Asp_de-COase-like_dom_sf"/>
</dbReference>
<accession>A0A084SS38</accession>
<evidence type="ECO:0000256" key="4">
    <source>
        <dbReference type="ARBA" id="ARBA00022485"/>
    </source>
</evidence>
<dbReference type="CDD" id="cd02787">
    <property type="entry name" value="MopB_CT_ydeP"/>
    <property type="match status" value="1"/>
</dbReference>
<sequence>MTEAMRQQQAAESHPDTTARPETLPSAQPPTTPEPLRVGAPSVSAGGVPAVVSAMKHAWGEMGPVRGTQTLLKVNQTHGFDCPGCAWPDPKHRTPFEFCENGAKAVAEEATTARVTPDFFRQWSLVDLAAQTDHWLGKQGRLTHPMVLREGASHYASISWDEAFTLIAGELKALGSPDEACFYTSGRTSNEAAFLYQLFVRQFGTNNLPDCSNMCHESSGTALLETIGIGKGTVTLEDFEKAQVIVVIGQNPGTNHPRMLTALEAAKRQGCRIVSINPLPEPGLQRFKHPQAMRGILGSGTPLADLFLQVRINGDVALLQGLGKALLAREAKQPGTVVAREFVEGRTLGFEAYAAHLDTVSWEDVVEQSGVAREQLETTAEWLAGTDRIIWCWAMGLTQHRNAVGNIQEIINLTLLRGSIGKPGAGVCPVRGHSNVQGDRTMGIWERPRPAFLDALSRELAFEPPRHHGMDTVATIQAMREGRVKVFFAMGGNFLSATPDTERTAEALRRTRLTVHVSTKLNRAHLVTGKRALILPCLGRTESDMQSGGPQFVTVENSMGVVHASRGTLPPASEHLLSEPALVSKLARAVLGSRSSVRWEWLVEDYDRVRDLISRVVPGFEDFNRRVREPGGFALPNGPREGRFTTQSGKGHFTVHAMSRLKLEPGQLLMMTIRTHDQYNTTVYGLDDRYRGIRNGRRVVMLNAEDMKELGVAAGQVVDLTSHFEGVQRVARKFVVVPYDIPRRCAATYFPEANVLVPLDSFAEKSRTPTSKSVIISLSPAVDLPALTASAP</sequence>
<evidence type="ECO:0000259" key="12">
    <source>
        <dbReference type="Pfam" id="PF01568"/>
    </source>
</evidence>
<keyword evidence="8" id="KW-0408">Iron</keyword>
<keyword evidence="4" id="KW-0004">4Fe-4S</keyword>
<dbReference type="InterPro" id="IPR041953">
    <property type="entry name" value="YdeP_MopB"/>
</dbReference>